<feature type="compositionally biased region" description="Polar residues" evidence="16">
    <location>
        <begin position="751"/>
        <end position="770"/>
    </location>
</feature>
<dbReference type="AlphaFoldDB" id="H2UJE7"/>
<sequence>MPAFRQVGEKQLPNPVLCMAWSPKRDLIALANTAGELLLHRLASFQRVWSLQPSEYTGKEITALAWRPDGKILAFSLGDTKQVVLCGVEKAEILHVFSMQNTVTCMHWMEVVEENSALSSFCNSEDESKFFLPKLPTLPKSYSTTSKIFSEEKCDEIMNLMGEIRLNILVLGGEAGSVELYAYGMYKIATLTEVSGTCRNLSLSGDLKSLSVISEVRSANESPQICYSQLDTGLLSDCLPEVSRMARKFTHISTLLQYLHLSLTCMCEAWEDILMQMDLRLTKFVQEKNTNTQVQDEFLELLLWGQSSPELQALLMNQLTIKGLKKLGQSIESSYSSIQKLVVSHLQSGSEALLYHLSEVKGMSLWKQKFEPLGLDAAAIEAAITAVGSFSLKANELLQVIDKSMKNFKAFFRWLYVAMLRMCDEPVPPELNKMTQKDIAFVADFLSEHFNENEELFDRKGKYFNVERVGQYLKDEDEDLVSPPSTCGNQWLQFLHESTHLKESPLLFPSYPQKSLHFVKRIMVNVIEQCLQKPAEVIGKSVKRAAFLPLYTAPDSSSENTPRLFELPSLWNDKKAKMHYVLFCMPEISPSKLYLLRKGTDVNRSVSSSVVSVDLSHHPDSADEDHSAAQSNYLYRCLDARFYDDEMLTVVLQGAEEDNRKRVLAQIPLASTLSCETEFSWEPNMTLEQQSGAIPCEELVLGNQWRELENMKAQFAAVNGIRKVACVLSANLRHIRVFEMDVEDEDDEGPESQNASADQDGLETSMNSQGLEEGSGRAEDGAAAAAAAEQSQAAFPNSQEHLESEEALELSQE</sequence>
<dbReference type="FunFam" id="2.130.10.10:FF:001243">
    <property type="entry name" value="Anaphase-promoting complex subunit 4"/>
    <property type="match status" value="1"/>
</dbReference>
<dbReference type="GO" id="GO:0070979">
    <property type="term" value="P:protein K11-linked ubiquitination"/>
    <property type="evidence" value="ECO:0007669"/>
    <property type="project" value="UniProtKB-UniRule"/>
</dbReference>
<evidence type="ECO:0000256" key="14">
    <source>
        <dbReference type="ARBA" id="ARBA00082690"/>
    </source>
</evidence>
<dbReference type="KEGG" id="tru:101071757"/>
<dbReference type="Ensembl" id="ENSTRUT00000037200.3">
    <property type="protein sequence ID" value="ENSTRUP00000037068.2"/>
    <property type="gene ID" value="ENSTRUG00000014626.3"/>
</dbReference>
<evidence type="ECO:0000256" key="7">
    <source>
        <dbReference type="ARBA" id="ARBA00022776"/>
    </source>
</evidence>
<dbReference type="InterPro" id="IPR024977">
    <property type="entry name" value="Apc4-like_WD40_dom"/>
</dbReference>
<dbReference type="eggNOG" id="KOG4640">
    <property type="taxonomic scope" value="Eukaryota"/>
</dbReference>
<dbReference type="InterPro" id="IPR056358">
    <property type="entry name" value="APC4_C"/>
</dbReference>
<keyword evidence="6 15" id="KW-0132">Cell division</keyword>
<dbReference type="GO" id="GO:0051301">
    <property type="term" value="P:cell division"/>
    <property type="evidence" value="ECO:0007669"/>
    <property type="project" value="UniProtKB-KW"/>
</dbReference>
<dbReference type="RefSeq" id="XP_011612835.1">
    <property type="nucleotide sequence ID" value="XM_011614533.2"/>
</dbReference>
<comment type="function">
    <text evidence="12">Component of the anaphase promoting complex/cyclosome (APC/C), a cell cycle-regulated E3 ubiquitin ligase that controls progression through mitosis and the G1 phase of the cell cycle. The APC/C complex acts by mediating ubiquitination and subsequent degradation of target proteins: it mainly mediates the formation of 'Lys-11'-linked polyubiquitin chains and, to a lower extent, the formation of 'Lys-48'- and 'Lys-63'-linked polyubiquitin chains. The APC/C complex catalyzes assembly of branched 'Lys-11'-/'Lys-48'-linked branched ubiquitin chains on target proteins.</text>
</comment>
<proteinExistence type="inferred from homology"/>
<evidence type="ECO:0000256" key="13">
    <source>
        <dbReference type="ARBA" id="ARBA00061648"/>
    </source>
</evidence>
<comment type="similarity">
    <text evidence="13 15">Belongs to the APC4 family.</text>
</comment>
<evidence type="ECO:0000256" key="10">
    <source>
        <dbReference type="ARBA" id="ARBA00023242"/>
    </source>
</evidence>
<dbReference type="UniPathway" id="UPA00143"/>
<keyword evidence="9" id="KW-0832">Ubl conjugation</keyword>
<dbReference type="GeneID" id="101071757"/>
<evidence type="ECO:0000256" key="6">
    <source>
        <dbReference type="ARBA" id="ARBA00022618"/>
    </source>
</evidence>
<dbReference type="HOGENOM" id="CLU_018724_0_0_1"/>
<keyword evidence="7 15" id="KW-0498">Mitosis</keyword>
<dbReference type="OrthoDB" id="2110451at2759"/>
<dbReference type="RefSeq" id="XP_011612834.1">
    <property type="nucleotide sequence ID" value="XM_011614532.2"/>
</dbReference>
<reference evidence="20 21" key="1">
    <citation type="journal article" date="2011" name="Genome Biol. Evol.">
        <title>Integration of the genetic map and genome assembly of fugu facilitates insights into distinct features of genome evolution in teleosts and mammals.</title>
        <authorList>
            <person name="Kai W."/>
            <person name="Kikuchi K."/>
            <person name="Tohari S."/>
            <person name="Chew A.K."/>
            <person name="Tay A."/>
            <person name="Fujiwara A."/>
            <person name="Hosoya S."/>
            <person name="Suetake H."/>
            <person name="Naruse K."/>
            <person name="Brenner S."/>
            <person name="Suzuki Y."/>
            <person name="Venkatesh B."/>
        </authorList>
    </citation>
    <scope>NUCLEOTIDE SEQUENCE [LARGE SCALE GENOMIC DNA]</scope>
</reference>
<comment type="pathway">
    <text evidence="2 15">Protein modification; protein ubiquitination.</text>
</comment>
<keyword evidence="4" id="KW-1017">Isopeptide bond</keyword>
<organism evidence="20 21">
    <name type="scientific">Takifugu rubripes</name>
    <name type="common">Japanese pufferfish</name>
    <name type="synonym">Fugu rubripes</name>
    <dbReference type="NCBI Taxonomy" id="31033"/>
    <lineage>
        <taxon>Eukaryota</taxon>
        <taxon>Metazoa</taxon>
        <taxon>Chordata</taxon>
        <taxon>Craniata</taxon>
        <taxon>Vertebrata</taxon>
        <taxon>Euteleostomi</taxon>
        <taxon>Actinopterygii</taxon>
        <taxon>Neopterygii</taxon>
        <taxon>Teleostei</taxon>
        <taxon>Neoteleostei</taxon>
        <taxon>Acanthomorphata</taxon>
        <taxon>Eupercaria</taxon>
        <taxon>Tetraodontiformes</taxon>
        <taxon>Tetradontoidea</taxon>
        <taxon>Tetraodontidae</taxon>
        <taxon>Takifugu</taxon>
    </lineage>
</organism>
<evidence type="ECO:0000256" key="16">
    <source>
        <dbReference type="SAM" id="MobiDB-lite"/>
    </source>
</evidence>
<dbReference type="GO" id="GO:0005680">
    <property type="term" value="C:anaphase-promoting complex"/>
    <property type="evidence" value="ECO:0007669"/>
    <property type="project" value="UniProtKB-UniRule"/>
</dbReference>
<dbReference type="PANTHER" id="PTHR13260:SF0">
    <property type="entry name" value="ANAPHASE-PROMOTING COMPLEX SUBUNIT 4"/>
    <property type="match status" value="1"/>
</dbReference>
<feature type="domain" description="Anaphase-promoting complex subunit 4 C-terminal half WD40" evidence="19">
    <location>
        <begin position="570"/>
        <end position="739"/>
    </location>
</feature>
<keyword evidence="10" id="KW-0539">Nucleus</keyword>
<dbReference type="PIRSF" id="PIRSF037303">
    <property type="entry name" value="APC4"/>
    <property type="match status" value="1"/>
</dbReference>
<feature type="region of interest" description="Disordered" evidence="16">
    <location>
        <begin position="743"/>
        <end position="813"/>
    </location>
</feature>
<accession>H2UJE7</accession>
<dbReference type="Proteomes" id="UP000005226">
    <property type="component" value="Chromosome 20"/>
</dbReference>
<evidence type="ECO:0000259" key="18">
    <source>
        <dbReference type="Pfam" id="PF12896"/>
    </source>
</evidence>
<dbReference type="InterPro" id="IPR024789">
    <property type="entry name" value="APC4"/>
</dbReference>
<dbReference type="GO" id="GO:0031145">
    <property type="term" value="P:anaphase-promoting complex-dependent catabolic process"/>
    <property type="evidence" value="ECO:0007669"/>
    <property type="project" value="UniProtKB-UniRule"/>
</dbReference>
<feature type="compositionally biased region" description="Acidic residues" evidence="16">
    <location>
        <begin position="803"/>
        <end position="813"/>
    </location>
</feature>
<dbReference type="Gene3D" id="2.130.10.10">
    <property type="entry name" value="YVTN repeat-like/Quinoprotein amine dehydrogenase"/>
    <property type="match status" value="1"/>
</dbReference>
<evidence type="ECO:0000256" key="12">
    <source>
        <dbReference type="ARBA" id="ARBA00045696"/>
    </source>
</evidence>
<reference evidence="20" key="3">
    <citation type="submission" date="2025-09" db="UniProtKB">
        <authorList>
            <consortium name="Ensembl"/>
        </authorList>
    </citation>
    <scope>IDENTIFICATION</scope>
</reference>
<dbReference type="STRING" id="31033.ENSTRUP00000037068"/>
<evidence type="ECO:0000259" key="19">
    <source>
        <dbReference type="Pfam" id="PF23405"/>
    </source>
</evidence>
<feature type="domain" description="Anaphase-promoting complex subunit 4-like WD40" evidence="17">
    <location>
        <begin position="19"/>
        <end position="110"/>
    </location>
</feature>
<dbReference type="InParanoid" id="H2UJE7"/>
<dbReference type="GO" id="GO:0030071">
    <property type="term" value="P:regulation of mitotic metaphase/anaphase transition"/>
    <property type="evidence" value="ECO:0007669"/>
    <property type="project" value="UniProtKB-UniRule"/>
</dbReference>
<evidence type="ECO:0000256" key="3">
    <source>
        <dbReference type="ARBA" id="ARBA00016067"/>
    </source>
</evidence>
<evidence type="ECO:0000256" key="15">
    <source>
        <dbReference type="PIRNR" id="PIRNR037303"/>
    </source>
</evidence>
<feature type="domain" description="Anaphase-promoting complex subunit 4 long" evidence="18">
    <location>
        <begin position="228"/>
        <end position="424"/>
    </location>
</feature>
<name>H2UJE7_TAKRU</name>
<dbReference type="SUPFAM" id="SSF69322">
    <property type="entry name" value="Tricorn protease domain 2"/>
    <property type="match status" value="1"/>
</dbReference>
<dbReference type="GeneTree" id="ENSGT00390000004612"/>
<evidence type="ECO:0000256" key="9">
    <source>
        <dbReference type="ARBA" id="ARBA00022843"/>
    </source>
</evidence>
<dbReference type="InterPro" id="IPR015943">
    <property type="entry name" value="WD40/YVTN_repeat-like_dom_sf"/>
</dbReference>
<evidence type="ECO:0000256" key="2">
    <source>
        <dbReference type="ARBA" id="ARBA00004906"/>
    </source>
</evidence>
<dbReference type="Pfam" id="PF12894">
    <property type="entry name" value="ANAPC4_WD40"/>
    <property type="match status" value="1"/>
</dbReference>
<evidence type="ECO:0000259" key="17">
    <source>
        <dbReference type="Pfam" id="PF12894"/>
    </source>
</evidence>
<dbReference type="PANTHER" id="PTHR13260">
    <property type="entry name" value="ANAPHASE PROMOTING COMPLEX SUBUNIT 4 APC4"/>
    <property type="match status" value="1"/>
</dbReference>
<dbReference type="InterPro" id="IPR024790">
    <property type="entry name" value="APC4_long_dom"/>
</dbReference>
<keyword evidence="8 15" id="KW-0833">Ubl conjugation pathway</keyword>
<dbReference type="CTD" id="29945"/>
<feature type="compositionally biased region" description="Low complexity" evidence="16">
    <location>
        <begin position="781"/>
        <end position="794"/>
    </location>
</feature>
<evidence type="ECO:0000256" key="8">
    <source>
        <dbReference type="ARBA" id="ARBA00022786"/>
    </source>
</evidence>
<dbReference type="Pfam" id="PF23405">
    <property type="entry name" value="WD40_APC4_C-half"/>
    <property type="match status" value="1"/>
</dbReference>
<evidence type="ECO:0000256" key="5">
    <source>
        <dbReference type="ARBA" id="ARBA00022553"/>
    </source>
</evidence>
<evidence type="ECO:0000256" key="11">
    <source>
        <dbReference type="ARBA" id="ARBA00023306"/>
    </source>
</evidence>
<evidence type="ECO:0000256" key="4">
    <source>
        <dbReference type="ARBA" id="ARBA00022499"/>
    </source>
</evidence>
<evidence type="ECO:0000313" key="21">
    <source>
        <dbReference type="Proteomes" id="UP000005226"/>
    </source>
</evidence>
<evidence type="ECO:0000256" key="1">
    <source>
        <dbReference type="ARBA" id="ARBA00004123"/>
    </source>
</evidence>
<comment type="subcellular location">
    <subcellularLocation>
        <location evidence="1">Nucleus</location>
    </subcellularLocation>
</comment>
<evidence type="ECO:0000313" key="20">
    <source>
        <dbReference type="Ensembl" id="ENSTRUP00000037068.2"/>
    </source>
</evidence>
<keyword evidence="11 15" id="KW-0131">Cell cycle</keyword>
<dbReference type="GO" id="GO:0034399">
    <property type="term" value="C:nuclear periphery"/>
    <property type="evidence" value="ECO:0007669"/>
    <property type="project" value="TreeGrafter"/>
</dbReference>
<gene>
    <name evidence="20" type="primary">anapc4</name>
</gene>
<reference evidence="20" key="2">
    <citation type="submission" date="2025-08" db="UniProtKB">
        <authorList>
            <consortium name="Ensembl"/>
        </authorList>
    </citation>
    <scope>IDENTIFICATION</scope>
</reference>
<keyword evidence="5" id="KW-0597">Phosphoprotein</keyword>
<dbReference type="InterPro" id="IPR017169">
    <property type="entry name" value="APC4_metazoa"/>
</dbReference>
<protein>
    <recommendedName>
        <fullName evidence="3 15">Anaphase-promoting complex subunit 4</fullName>
    </recommendedName>
    <alternativeName>
        <fullName evidence="14 15">Cyclosome subunit 4</fullName>
    </alternativeName>
</protein>
<dbReference type="Pfam" id="PF12896">
    <property type="entry name" value="ANAPC4"/>
    <property type="match status" value="1"/>
</dbReference>
<keyword evidence="21" id="KW-1185">Reference proteome</keyword>